<dbReference type="Proteomes" id="UP001285441">
    <property type="component" value="Unassembled WGS sequence"/>
</dbReference>
<feature type="compositionally biased region" description="Low complexity" evidence="5">
    <location>
        <begin position="122"/>
        <end position="133"/>
    </location>
</feature>
<dbReference type="GO" id="GO:0008270">
    <property type="term" value="F:zinc ion binding"/>
    <property type="evidence" value="ECO:0007669"/>
    <property type="project" value="UniProtKB-KW"/>
</dbReference>
<evidence type="ECO:0000256" key="1">
    <source>
        <dbReference type="ARBA" id="ARBA00022723"/>
    </source>
</evidence>
<evidence type="ECO:0000313" key="7">
    <source>
        <dbReference type="EMBL" id="KAK3372576.1"/>
    </source>
</evidence>
<proteinExistence type="predicted"/>
<feature type="domain" description="IBR" evidence="6">
    <location>
        <begin position="357"/>
        <end position="402"/>
    </location>
</feature>
<reference evidence="7" key="2">
    <citation type="submission" date="2023-06" db="EMBL/GenBank/DDBJ databases">
        <authorList>
            <consortium name="Lawrence Berkeley National Laboratory"/>
            <person name="Haridas S."/>
            <person name="Hensen N."/>
            <person name="Bonometti L."/>
            <person name="Westerberg I."/>
            <person name="Brannstrom I.O."/>
            <person name="Guillou S."/>
            <person name="Cros-Aarteil S."/>
            <person name="Calhoun S."/>
            <person name="Kuo A."/>
            <person name="Mondo S."/>
            <person name="Pangilinan J."/>
            <person name="Riley R."/>
            <person name="LaButti K."/>
            <person name="Andreopoulos B."/>
            <person name="Lipzen A."/>
            <person name="Chen C."/>
            <person name="Yanf M."/>
            <person name="Daum C."/>
            <person name="Ng V."/>
            <person name="Clum A."/>
            <person name="Steindorff A."/>
            <person name="Ohm R."/>
            <person name="Martin F."/>
            <person name="Silar P."/>
            <person name="Natvig D."/>
            <person name="Lalanne C."/>
            <person name="Gautier V."/>
            <person name="Ament-velasquez S.L."/>
            <person name="Kruys A."/>
            <person name="Hutchinson M.I."/>
            <person name="Powell A.J."/>
            <person name="Barry K."/>
            <person name="Miller A.N."/>
            <person name="Grigoriev I.V."/>
            <person name="Debuchy R."/>
            <person name="Gladieux P."/>
            <person name="Thoren M.H."/>
            <person name="Johannesson H."/>
        </authorList>
    </citation>
    <scope>NUCLEOTIDE SEQUENCE</scope>
    <source>
        <strain evidence="7">CBS 232.78</strain>
    </source>
</reference>
<protein>
    <recommendedName>
        <fullName evidence="6">IBR domain-containing protein</fullName>
    </recommendedName>
</protein>
<sequence length="454" mass="47525">MSGANSTNNKPPLHGPNGRMFAGFANWGKPRPSPWATEEQGNAAPTPTTGGLGSPLNFTGQGGGYANRGGIFSNAPARGGGMYRKPPIQKTAFRNEPSPPRAEGRTTAPNPFLAGNPPPNTAPAGPVPAAANPFLTPAGPAPVAENLFAPGNPFLTSANQPRTTTENEVAPVSPRTLANTPKPNPFLSRNPPQTTTPPGPAPRPSTFASGTPTSPAPRPSPFTWDPLQNAAPIYVGSPSSSTSSSSLSTPPSSSSSGISTDPSTQPTPGPDEGCCRCHRRLHPDYKTFTGNFCGHTTCWDCVKRIALAAAGGGNTAEFQEARCCANQVMPLAWIGQVCNPGEFNYYRLKIRMSKVAPEDRIFCHVADCQLFLAAQARRMISDRCPSCGERTCLKCNQRSHFGACQKANLRGSAGGCWSCGCHYELPSCTCSDYSGSESGSGSFWSSPSSGFGGF</sequence>
<evidence type="ECO:0000256" key="3">
    <source>
        <dbReference type="ARBA" id="ARBA00022786"/>
    </source>
</evidence>
<accession>A0AAE0K9J0</accession>
<feature type="compositionally biased region" description="Polar residues" evidence="5">
    <location>
        <begin position="1"/>
        <end position="10"/>
    </location>
</feature>
<keyword evidence="4" id="KW-0862">Zinc</keyword>
<evidence type="ECO:0000256" key="5">
    <source>
        <dbReference type="SAM" id="MobiDB-lite"/>
    </source>
</evidence>
<dbReference type="Pfam" id="PF01485">
    <property type="entry name" value="IBR"/>
    <property type="match status" value="1"/>
</dbReference>
<dbReference type="EMBL" id="JAULSW010000008">
    <property type="protein sequence ID" value="KAK3372576.1"/>
    <property type="molecule type" value="Genomic_DNA"/>
</dbReference>
<gene>
    <name evidence="7" type="ORF">B0H63DRAFT_301422</name>
</gene>
<feature type="compositionally biased region" description="Low complexity" evidence="5">
    <location>
        <begin position="237"/>
        <end position="264"/>
    </location>
</feature>
<evidence type="ECO:0000256" key="2">
    <source>
        <dbReference type="ARBA" id="ARBA00022771"/>
    </source>
</evidence>
<keyword evidence="2" id="KW-0863">Zinc-finger</keyword>
<evidence type="ECO:0000259" key="6">
    <source>
        <dbReference type="Pfam" id="PF01485"/>
    </source>
</evidence>
<reference evidence="7" key="1">
    <citation type="journal article" date="2023" name="Mol. Phylogenet. Evol.">
        <title>Genome-scale phylogeny and comparative genomics of the fungal order Sordariales.</title>
        <authorList>
            <person name="Hensen N."/>
            <person name="Bonometti L."/>
            <person name="Westerberg I."/>
            <person name="Brannstrom I.O."/>
            <person name="Guillou S."/>
            <person name="Cros-Aarteil S."/>
            <person name="Calhoun S."/>
            <person name="Haridas S."/>
            <person name="Kuo A."/>
            <person name="Mondo S."/>
            <person name="Pangilinan J."/>
            <person name="Riley R."/>
            <person name="LaButti K."/>
            <person name="Andreopoulos B."/>
            <person name="Lipzen A."/>
            <person name="Chen C."/>
            <person name="Yan M."/>
            <person name="Daum C."/>
            <person name="Ng V."/>
            <person name="Clum A."/>
            <person name="Steindorff A."/>
            <person name="Ohm R.A."/>
            <person name="Martin F."/>
            <person name="Silar P."/>
            <person name="Natvig D.O."/>
            <person name="Lalanne C."/>
            <person name="Gautier V."/>
            <person name="Ament-Velasquez S.L."/>
            <person name="Kruys A."/>
            <person name="Hutchinson M.I."/>
            <person name="Powell A.J."/>
            <person name="Barry K."/>
            <person name="Miller A.N."/>
            <person name="Grigoriev I.V."/>
            <person name="Debuchy R."/>
            <person name="Gladieux P."/>
            <person name="Hiltunen Thoren M."/>
            <person name="Johannesson H."/>
        </authorList>
    </citation>
    <scope>NUCLEOTIDE SEQUENCE</scope>
    <source>
        <strain evidence="7">CBS 232.78</strain>
    </source>
</reference>
<organism evidence="7 8">
    <name type="scientific">Podospora didyma</name>
    <dbReference type="NCBI Taxonomy" id="330526"/>
    <lineage>
        <taxon>Eukaryota</taxon>
        <taxon>Fungi</taxon>
        <taxon>Dikarya</taxon>
        <taxon>Ascomycota</taxon>
        <taxon>Pezizomycotina</taxon>
        <taxon>Sordariomycetes</taxon>
        <taxon>Sordariomycetidae</taxon>
        <taxon>Sordariales</taxon>
        <taxon>Podosporaceae</taxon>
        <taxon>Podospora</taxon>
    </lineage>
</organism>
<evidence type="ECO:0000313" key="8">
    <source>
        <dbReference type="Proteomes" id="UP001285441"/>
    </source>
</evidence>
<keyword evidence="3" id="KW-0833">Ubl conjugation pathway</keyword>
<dbReference type="CDD" id="cd20335">
    <property type="entry name" value="BRcat_RBR"/>
    <property type="match status" value="1"/>
</dbReference>
<keyword evidence="8" id="KW-1185">Reference proteome</keyword>
<comment type="caution">
    <text evidence="7">The sequence shown here is derived from an EMBL/GenBank/DDBJ whole genome shotgun (WGS) entry which is preliminary data.</text>
</comment>
<feature type="compositionally biased region" description="Polar residues" evidence="5">
    <location>
        <begin position="154"/>
        <end position="167"/>
    </location>
</feature>
<dbReference type="AlphaFoldDB" id="A0AAE0K9J0"/>
<dbReference type="InterPro" id="IPR002867">
    <property type="entry name" value="IBR_dom"/>
</dbReference>
<feature type="compositionally biased region" description="Pro residues" evidence="5">
    <location>
        <begin position="194"/>
        <end position="203"/>
    </location>
</feature>
<feature type="compositionally biased region" description="Polar residues" evidence="5">
    <location>
        <begin position="39"/>
        <end position="49"/>
    </location>
</feature>
<feature type="region of interest" description="Disordered" evidence="5">
    <location>
        <begin position="1"/>
        <end position="271"/>
    </location>
</feature>
<evidence type="ECO:0000256" key="4">
    <source>
        <dbReference type="ARBA" id="ARBA00022833"/>
    </source>
</evidence>
<name>A0AAE0K9J0_9PEZI</name>
<keyword evidence="1" id="KW-0479">Metal-binding</keyword>